<protein>
    <recommendedName>
        <fullName evidence="5">Survival protein SurE-like phosphatase/nucleotidase domain-containing protein</fullName>
    </recommendedName>
</protein>
<dbReference type="PANTHER" id="PTHR30457">
    <property type="entry name" value="5'-NUCLEOTIDASE SURE"/>
    <property type="match status" value="1"/>
</dbReference>
<dbReference type="Gene3D" id="3.40.1210.10">
    <property type="entry name" value="Survival protein SurE-like phosphatase/nucleotidase"/>
    <property type="match status" value="1"/>
</dbReference>
<evidence type="ECO:0000256" key="2">
    <source>
        <dbReference type="ARBA" id="ARBA00022723"/>
    </source>
</evidence>
<dbReference type="InterPro" id="IPR002828">
    <property type="entry name" value="SurE-like_Pase/nucleotidase"/>
</dbReference>
<keyword evidence="7" id="KW-1185">Reference proteome</keyword>
<evidence type="ECO:0000313" key="6">
    <source>
        <dbReference type="EMBL" id="KAI5076618.1"/>
    </source>
</evidence>
<evidence type="ECO:0000256" key="1">
    <source>
        <dbReference type="ARBA" id="ARBA00011062"/>
    </source>
</evidence>
<dbReference type="GO" id="GO:0046872">
    <property type="term" value="F:metal ion binding"/>
    <property type="evidence" value="ECO:0007669"/>
    <property type="project" value="UniProtKB-KW"/>
</dbReference>
<dbReference type="HAMAP" id="MF_00060">
    <property type="entry name" value="SurE"/>
    <property type="match status" value="1"/>
</dbReference>
<feature type="region of interest" description="Disordered" evidence="4">
    <location>
        <begin position="16"/>
        <end position="69"/>
    </location>
</feature>
<dbReference type="SUPFAM" id="SSF64167">
    <property type="entry name" value="SurE-like"/>
    <property type="match status" value="1"/>
</dbReference>
<dbReference type="NCBIfam" id="TIGR00087">
    <property type="entry name" value="surE"/>
    <property type="match status" value="1"/>
</dbReference>
<gene>
    <name evidence="6" type="ORF">GOP47_0008683</name>
</gene>
<sequence>METPPLFVSSLKDALKSRQSQRHHPNSVGHVGQEQHEGNCLEQKHEPGSNAKNTVTHLQETDSCSDNRPAVLLTNDDGINAPGLRALVEALVNSECCHVYVCAPNSNKSGVGHSITLRKTVEASSVDIQGAIAYEVSGTPADCVSLSLSGFLFSSKKPALVLSGINKGSNCGYHILYSGTVAGAREALICGVPAIAFSLNWKRGESIDTDFKMAASLCLPIIKAALRDTSREFVSKGCYLNVDIPTNPLKNKGYRTTRQGSSRLAAKWRAVSPSSRFSGAGLCKESAIGVCLAELSSAASAVAAARRLNSPLKNTEIESVAGPENGSGPSASSKKLYFLNDTVEAEIGSMNSQFDFGALSEGYVTITPLGLMMNAEAEPHRFLIFNFEIGACKAAAYRLRFQFLARRSLEIGSAVAFLCFYLSSRWSFRSFIELVILEGSLHSDQDL</sequence>
<feature type="domain" description="Survival protein SurE-like phosphatase/nucleotidase" evidence="5">
    <location>
        <begin position="71"/>
        <end position="263"/>
    </location>
</feature>
<proteinExistence type="inferred from homology"/>
<dbReference type="PANTHER" id="PTHR30457:SF0">
    <property type="entry name" value="PHOSPHATASE, PUTATIVE (AFU_ORTHOLOGUE AFUA_4G01070)-RELATED"/>
    <property type="match status" value="1"/>
</dbReference>
<dbReference type="GO" id="GO:0008252">
    <property type="term" value="F:nucleotidase activity"/>
    <property type="evidence" value="ECO:0007669"/>
    <property type="project" value="InterPro"/>
</dbReference>
<dbReference type="AlphaFoldDB" id="A0A9D4UZ20"/>
<organism evidence="6 7">
    <name type="scientific">Adiantum capillus-veneris</name>
    <name type="common">Maidenhair fern</name>
    <dbReference type="NCBI Taxonomy" id="13818"/>
    <lineage>
        <taxon>Eukaryota</taxon>
        <taxon>Viridiplantae</taxon>
        <taxon>Streptophyta</taxon>
        <taxon>Embryophyta</taxon>
        <taxon>Tracheophyta</taxon>
        <taxon>Polypodiopsida</taxon>
        <taxon>Polypodiidae</taxon>
        <taxon>Polypodiales</taxon>
        <taxon>Pteridineae</taxon>
        <taxon>Pteridaceae</taxon>
        <taxon>Vittarioideae</taxon>
        <taxon>Adiantum</taxon>
    </lineage>
</organism>
<keyword evidence="2" id="KW-0479">Metal-binding</keyword>
<comment type="caution">
    <text evidence="6">The sequence shown here is derived from an EMBL/GenBank/DDBJ whole genome shotgun (WGS) entry which is preliminary data.</text>
</comment>
<dbReference type="Pfam" id="PF01975">
    <property type="entry name" value="SurE"/>
    <property type="match status" value="1"/>
</dbReference>
<comment type="similarity">
    <text evidence="1">Belongs to the SurE nucleotidase family.</text>
</comment>
<evidence type="ECO:0000313" key="7">
    <source>
        <dbReference type="Proteomes" id="UP000886520"/>
    </source>
</evidence>
<evidence type="ECO:0000256" key="4">
    <source>
        <dbReference type="SAM" id="MobiDB-lite"/>
    </source>
</evidence>
<dbReference type="InterPro" id="IPR030048">
    <property type="entry name" value="SurE"/>
</dbReference>
<dbReference type="InterPro" id="IPR036523">
    <property type="entry name" value="SurE-like_sf"/>
</dbReference>
<accession>A0A9D4UZ20</accession>
<reference evidence="6" key="1">
    <citation type="submission" date="2021-01" db="EMBL/GenBank/DDBJ databases">
        <title>Adiantum capillus-veneris genome.</title>
        <authorList>
            <person name="Fang Y."/>
            <person name="Liao Q."/>
        </authorList>
    </citation>
    <scope>NUCLEOTIDE SEQUENCE</scope>
    <source>
        <strain evidence="6">H3</strain>
        <tissue evidence="6">Leaf</tissue>
    </source>
</reference>
<dbReference type="OrthoDB" id="202825at2759"/>
<evidence type="ECO:0000256" key="3">
    <source>
        <dbReference type="ARBA" id="ARBA00022801"/>
    </source>
</evidence>
<dbReference type="Proteomes" id="UP000886520">
    <property type="component" value="Chromosome 8"/>
</dbReference>
<dbReference type="EMBL" id="JABFUD020000008">
    <property type="protein sequence ID" value="KAI5076618.1"/>
    <property type="molecule type" value="Genomic_DNA"/>
</dbReference>
<evidence type="ECO:0000259" key="5">
    <source>
        <dbReference type="Pfam" id="PF01975"/>
    </source>
</evidence>
<name>A0A9D4UZ20_ADICA</name>
<keyword evidence="3" id="KW-0378">Hydrolase</keyword>
<feature type="compositionally biased region" description="Basic and acidic residues" evidence="4">
    <location>
        <begin position="33"/>
        <end position="47"/>
    </location>
</feature>
<feature type="compositionally biased region" description="Polar residues" evidence="4">
    <location>
        <begin position="50"/>
        <end position="66"/>
    </location>
</feature>